<dbReference type="NCBIfam" id="NF004388">
    <property type="entry name" value="PRK05749.1-4"/>
    <property type="match status" value="1"/>
</dbReference>
<evidence type="ECO:0000256" key="4">
    <source>
        <dbReference type="ARBA" id="ARBA00022679"/>
    </source>
</evidence>
<dbReference type="UniPathway" id="UPA00958"/>
<keyword evidence="9" id="KW-0812">Transmembrane</keyword>
<dbReference type="Proteomes" id="UP000288012">
    <property type="component" value="Unassembled WGS sequence"/>
</dbReference>
<dbReference type="GO" id="GO:0009245">
    <property type="term" value="P:lipid A biosynthetic process"/>
    <property type="evidence" value="ECO:0007669"/>
    <property type="project" value="TreeGrafter"/>
</dbReference>
<comment type="similarity">
    <text evidence="9">Belongs to the glycosyltransferase group 1 family.</text>
</comment>
<dbReference type="PANTHER" id="PTHR42755:SF1">
    <property type="entry name" value="3-DEOXY-D-MANNO-OCTULOSONIC ACID TRANSFERASE, MITOCHONDRIAL-RELATED"/>
    <property type="match status" value="1"/>
</dbReference>
<evidence type="ECO:0000256" key="2">
    <source>
        <dbReference type="ARBA" id="ARBA00012621"/>
    </source>
</evidence>
<feature type="domain" description="3-deoxy-D-manno-octulosonic-acid transferase N-terminal" evidence="10">
    <location>
        <begin position="33"/>
        <end position="207"/>
    </location>
</feature>
<comment type="subcellular location">
    <subcellularLocation>
        <location evidence="9">Cell membrane</location>
    </subcellularLocation>
</comment>
<dbReference type="RefSeq" id="WP_126954086.1">
    <property type="nucleotide sequence ID" value="NZ_RZGR01000003.1"/>
</dbReference>
<evidence type="ECO:0000256" key="7">
    <source>
        <dbReference type="PIRSR" id="PIRSR639901-1"/>
    </source>
</evidence>
<keyword evidence="12" id="KW-1185">Reference proteome</keyword>
<sequence length="419" mass="47579">MRRLYTLLFYSLIPFLLWRLYWKGRRLPAYRLRIKERFGLYIKDNKPVDVWLHAVSVGEVVAAFPLIDALLAQQKKILVTTMTPTGSERVLKQYGGKIQHQYIPYDLPFVLRRFFRNYAPRIGVIMETELWPNLIYEAKRMQIPLLLVNARISDKAFGSYQRVKFLFKSVLNQFTAILAQSEQDKNRFIQLGAAKGMVSAAGNIKFAIQTGTFISAIMDYKKKWGATRPVFIAASTHENEEEQLLQCLPELQNAINNVLFIIVPRHPERFSFVAGLSRQLGFATALRSQPESITSKIEVLIVDSLGELLNFYKLSDYAFVGGSLVPIGGHNVLEPIAMQVPVFCGPYLHNSKAVCEDLLKAGGMQRLASAQEVVHAVITMHKNPQYRIDQIAKAFRLLQENQGVVADYLQKINTVLGNT</sequence>
<evidence type="ECO:0000259" key="10">
    <source>
        <dbReference type="Pfam" id="PF04413"/>
    </source>
</evidence>
<keyword evidence="9" id="KW-0448">Lipopolysaccharide biosynthesis</keyword>
<dbReference type="SUPFAM" id="SSF53756">
    <property type="entry name" value="UDP-Glycosyltransferase/glycogen phosphorylase"/>
    <property type="match status" value="1"/>
</dbReference>
<evidence type="ECO:0000256" key="5">
    <source>
        <dbReference type="ARBA" id="ARBA00031445"/>
    </source>
</evidence>
<name>A0A3S0VBS0_9GAMM</name>
<evidence type="ECO:0000256" key="8">
    <source>
        <dbReference type="PIRSR" id="PIRSR639901-2"/>
    </source>
</evidence>
<dbReference type="InterPro" id="IPR038107">
    <property type="entry name" value="Glycos_transf_N_sf"/>
</dbReference>
<dbReference type="GO" id="GO:0009244">
    <property type="term" value="P:lipopolysaccharide core region biosynthetic process"/>
    <property type="evidence" value="ECO:0007669"/>
    <property type="project" value="UniProtKB-UniRule"/>
</dbReference>
<dbReference type="Gene3D" id="3.40.50.2000">
    <property type="entry name" value="Glycogen Phosphorylase B"/>
    <property type="match status" value="1"/>
</dbReference>
<dbReference type="OrthoDB" id="9789797at2"/>
<keyword evidence="9" id="KW-0472">Membrane</keyword>
<feature type="site" description="Transition state stabilizer" evidence="8">
    <location>
        <position position="127"/>
    </location>
</feature>
<dbReference type="PANTHER" id="PTHR42755">
    <property type="entry name" value="3-DEOXY-MANNO-OCTULOSONATE CYTIDYLYLTRANSFERASE"/>
    <property type="match status" value="1"/>
</dbReference>
<keyword evidence="9" id="KW-1133">Transmembrane helix</keyword>
<evidence type="ECO:0000256" key="3">
    <source>
        <dbReference type="ARBA" id="ARBA00019077"/>
    </source>
</evidence>
<organism evidence="11 12">
    <name type="scientific">Legionella septentrionalis</name>
    <dbReference type="NCBI Taxonomy" id="2498109"/>
    <lineage>
        <taxon>Bacteria</taxon>
        <taxon>Pseudomonadati</taxon>
        <taxon>Pseudomonadota</taxon>
        <taxon>Gammaproteobacteria</taxon>
        <taxon>Legionellales</taxon>
        <taxon>Legionellaceae</taxon>
        <taxon>Legionella</taxon>
    </lineage>
</organism>
<dbReference type="AlphaFoldDB" id="A0A3S0VBS0"/>
<comment type="pathway">
    <text evidence="1 9">Bacterial outer membrane biogenesis; LPS core biosynthesis.</text>
</comment>
<dbReference type="Pfam" id="PF04413">
    <property type="entry name" value="Glycos_transf_N"/>
    <property type="match status" value="1"/>
</dbReference>
<reference evidence="11 12" key="1">
    <citation type="submission" date="2018-12" db="EMBL/GenBank/DDBJ databases">
        <title>Legionella sp,whole genome shotgun sequence.</title>
        <authorList>
            <person name="Wu H."/>
        </authorList>
    </citation>
    <scope>NUCLEOTIDE SEQUENCE [LARGE SCALE GENOMIC DNA]</scope>
    <source>
        <strain evidence="12">km714</strain>
    </source>
</reference>
<dbReference type="Gene3D" id="3.40.50.11720">
    <property type="entry name" value="3-Deoxy-D-manno-octulosonic-acid transferase, N-terminal domain"/>
    <property type="match status" value="1"/>
</dbReference>
<evidence type="ECO:0000313" key="12">
    <source>
        <dbReference type="Proteomes" id="UP000288012"/>
    </source>
</evidence>
<dbReference type="GO" id="GO:0005886">
    <property type="term" value="C:plasma membrane"/>
    <property type="evidence" value="ECO:0007669"/>
    <property type="project" value="UniProtKB-SubCell"/>
</dbReference>
<proteinExistence type="inferred from homology"/>
<feature type="active site" description="Proton acceptor" evidence="7">
    <location>
        <position position="59"/>
    </location>
</feature>
<dbReference type="EMBL" id="RZGR01000003">
    <property type="protein sequence ID" value="RUQ90760.1"/>
    <property type="molecule type" value="Genomic_DNA"/>
</dbReference>
<dbReference type="FunFam" id="3.40.50.11720:FF:000001">
    <property type="entry name" value="3-deoxy-D-manno-octulosonic acid transferase"/>
    <property type="match status" value="1"/>
</dbReference>
<evidence type="ECO:0000256" key="9">
    <source>
        <dbReference type="RuleBase" id="RU365103"/>
    </source>
</evidence>
<dbReference type="GO" id="GO:0043842">
    <property type="term" value="F:Kdo transferase activity"/>
    <property type="evidence" value="ECO:0007669"/>
    <property type="project" value="UniProtKB-EC"/>
</dbReference>
<protein>
    <recommendedName>
        <fullName evidence="3 9">3-deoxy-D-manno-octulosonic acid transferase</fullName>
        <shortName evidence="9">Kdo transferase</shortName>
        <ecNumber evidence="2 9">2.4.99.12</ecNumber>
    </recommendedName>
    <alternativeName>
        <fullName evidence="5 9">Lipid IV(A) 3-deoxy-D-manno-octulosonic acid transferase</fullName>
    </alternativeName>
</protein>
<gene>
    <name evidence="11" type="ORF">EKM59_01445</name>
</gene>
<evidence type="ECO:0000313" key="11">
    <source>
        <dbReference type="EMBL" id="RUQ90760.1"/>
    </source>
</evidence>
<keyword evidence="4 9" id="KW-0808">Transferase</keyword>
<comment type="catalytic activity">
    <reaction evidence="6 9">
        <text>lipid IVA (E. coli) + CMP-3-deoxy-beta-D-manno-octulosonate = alpha-Kdo-(2-&gt;6)-lipid IVA (E. coli) + CMP + H(+)</text>
        <dbReference type="Rhea" id="RHEA:28066"/>
        <dbReference type="ChEBI" id="CHEBI:15378"/>
        <dbReference type="ChEBI" id="CHEBI:58603"/>
        <dbReference type="ChEBI" id="CHEBI:60364"/>
        <dbReference type="ChEBI" id="CHEBI:60377"/>
        <dbReference type="ChEBI" id="CHEBI:85987"/>
        <dbReference type="EC" id="2.4.99.12"/>
    </reaction>
</comment>
<comment type="caution">
    <text evidence="11">The sequence shown here is derived from an EMBL/GenBank/DDBJ whole genome shotgun (WGS) entry which is preliminary data.</text>
</comment>
<dbReference type="InterPro" id="IPR039901">
    <property type="entry name" value="Kdotransferase"/>
</dbReference>
<dbReference type="InterPro" id="IPR007507">
    <property type="entry name" value="Glycos_transf_N"/>
</dbReference>
<evidence type="ECO:0000256" key="1">
    <source>
        <dbReference type="ARBA" id="ARBA00004713"/>
    </source>
</evidence>
<dbReference type="EC" id="2.4.99.12" evidence="2 9"/>
<comment type="function">
    <text evidence="9">Involved in lipopolysaccharide (LPS) biosynthesis. Catalyzes the transfer of 3-deoxy-D-manno-octulosonate (Kdo) residue(s) from CMP-Kdo to lipid IV(A), the tetraacyldisaccharide-1,4'-bisphosphate precursor of lipid A.</text>
</comment>
<keyword evidence="9" id="KW-1003">Cell membrane</keyword>
<accession>A0A3S0VBS0</accession>
<evidence type="ECO:0000256" key="6">
    <source>
        <dbReference type="ARBA" id="ARBA00049183"/>
    </source>
</evidence>
<feature type="site" description="Transition state stabilizer" evidence="8">
    <location>
        <position position="205"/>
    </location>
</feature>
<feature type="transmembrane region" description="Helical" evidence="9">
    <location>
        <begin position="7"/>
        <end position="22"/>
    </location>
</feature>